<accession>A0A024GDG3</accession>
<dbReference type="Proteomes" id="UP000053237">
    <property type="component" value="Unassembled WGS sequence"/>
</dbReference>
<protein>
    <submittedName>
        <fullName evidence="1">Uncharacterized protein</fullName>
    </submittedName>
</protein>
<sequence>MTNKSSCSLLYELLLYNYSPRLIVHSTEYFIVGSLRVQLCDRYFTSCILVYQIQISNVKMQSERIYVMQADEFDLVRLANDVCFICSNFSSSNDDAFDIVRKEELLESDHVRLYAGLFILNVRTRKWLIVKVDPIMHHRRGGYRSSKSRWWCPSHQRITKDWPSGKCAYISIKDANSKYIGGETVKVSVSRCSKNLSVDWPLLTSSRHIHCCSLIKMHLDVSIIIAMIFTRYYYVLQCRTDSILLISRLFTNRFFQVVPVIHHSNSSASSSSFLKSSASHTAMARAEPAYTLSRFVSRSSRPSNIPYRISDMLSAPNNTYTPLKNDLKTVLHAFLFSFYEHSLLCYYHRLLS</sequence>
<dbReference type="InParanoid" id="A0A024GDG3"/>
<gene>
    <name evidence="1" type="ORF">BN9_056320</name>
</gene>
<organism evidence="1 2">
    <name type="scientific">Albugo candida</name>
    <dbReference type="NCBI Taxonomy" id="65357"/>
    <lineage>
        <taxon>Eukaryota</taxon>
        <taxon>Sar</taxon>
        <taxon>Stramenopiles</taxon>
        <taxon>Oomycota</taxon>
        <taxon>Peronosporomycetes</taxon>
        <taxon>Albuginales</taxon>
        <taxon>Albuginaceae</taxon>
        <taxon>Albugo</taxon>
    </lineage>
</organism>
<dbReference type="AlphaFoldDB" id="A0A024GDG3"/>
<evidence type="ECO:0000313" key="2">
    <source>
        <dbReference type="Proteomes" id="UP000053237"/>
    </source>
</evidence>
<name>A0A024GDG3_9STRA</name>
<keyword evidence="2" id="KW-1185">Reference proteome</keyword>
<reference evidence="1 2" key="1">
    <citation type="submission" date="2012-05" db="EMBL/GenBank/DDBJ databases">
        <title>Recombination and specialization in a pathogen metapopulation.</title>
        <authorList>
            <person name="Gardiner A."/>
            <person name="Kemen E."/>
            <person name="Schultz-Larsen T."/>
            <person name="MacLean D."/>
            <person name="Van Oosterhout C."/>
            <person name="Jones J.D.G."/>
        </authorList>
    </citation>
    <scope>NUCLEOTIDE SEQUENCE [LARGE SCALE GENOMIC DNA]</scope>
    <source>
        <strain evidence="1 2">Ac Nc2</strain>
    </source>
</reference>
<dbReference type="EMBL" id="CAIX01000080">
    <property type="protein sequence ID" value="CCI44808.1"/>
    <property type="molecule type" value="Genomic_DNA"/>
</dbReference>
<proteinExistence type="predicted"/>
<comment type="caution">
    <text evidence="1">The sequence shown here is derived from an EMBL/GenBank/DDBJ whole genome shotgun (WGS) entry which is preliminary data.</text>
</comment>
<evidence type="ECO:0000313" key="1">
    <source>
        <dbReference type="EMBL" id="CCI44808.1"/>
    </source>
</evidence>